<dbReference type="STRING" id="303698.A0A1V6SKA4"/>
<dbReference type="Gene3D" id="1.20.1280.50">
    <property type="match status" value="1"/>
</dbReference>
<keyword evidence="4" id="KW-1185">Reference proteome</keyword>
<accession>A0A1V6SKA4</accession>
<dbReference type="Proteomes" id="UP000191285">
    <property type="component" value="Unassembled WGS sequence"/>
</dbReference>
<dbReference type="InterPro" id="IPR036047">
    <property type="entry name" value="F-box-like_dom_sf"/>
</dbReference>
<feature type="region of interest" description="Disordered" evidence="1">
    <location>
        <begin position="449"/>
        <end position="478"/>
    </location>
</feature>
<sequence>MLSDLPSEIIYHIAIYLPTANALTHLSQTCRRLYRIVSADEYRLFRALVQSKFPCIPTPAFWKDAACALTSRSRALDRLGVVGRFVVVPENITRIGCQQTTRRDNPTLGYRPAIDSYEIWNGAGWADRKEVLAWGAAHQLVVRVKQSGKRPRENWILFNDLDDVSSYEDICGVHLLQRESSKETDMEHLMFGRRRGDIIHLAISPSRGDYEYRKKFKTAGLELDRTDISQGADSTLSAHFDDGSIAFYNAATDDEEVQASAWIRNESGSLGRSRYSKLLSPSKVAVATGEIENSLSISTLSPDGIFLERTIDVHSLDIEERINRVYANVTSIAPVDAHSHTQSPGNIFLAAWGDHVIRLHDLRSPRSYERTYIDTTDTRNRMYCVHQFGDDRFLAGSSGDGLVKMFDLRMGRSYNYQEAQTLHPSSKRNPEYTPNMDFSMFLSANLPPDLTRHRPRHPRRGRDSYRGPIYSMSTPSPSSPTVYTGVVDGVVRLDFASTDDLTGPVKGWYDYNLDLGVEKGQPGVAAPEDQVFRIAGYERPAQDDFTTTSKLRTQHGYWYMMPNDLENEVVTGWDRRWEPLAKPGAWRRRD</sequence>
<evidence type="ECO:0000256" key="1">
    <source>
        <dbReference type="SAM" id="MobiDB-lite"/>
    </source>
</evidence>
<dbReference type="InterPro" id="IPR036322">
    <property type="entry name" value="WD40_repeat_dom_sf"/>
</dbReference>
<proteinExistence type="predicted"/>
<name>A0A1V6SKA4_9EURO</name>
<evidence type="ECO:0000259" key="2">
    <source>
        <dbReference type="PROSITE" id="PS50181"/>
    </source>
</evidence>
<dbReference type="Pfam" id="PF12937">
    <property type="entry name" value="F-box-like"/>
    <property type="match status" value="1"/>
</dbReference>
<organism evidence="3 4">
    <name type="scientific">Penicillium steckii</name>
    <dbReference type="NCBI Taxonomy" id="303698"/>
    <lineage>
        <taxon>Eukaryota</taxon>
        <taxon>Fungi</taxon>
        <taxon>Dikarya</taxon>
        <taxon>Ascomycota</taxon>
        <taxon>Pezizomycotina</taxon>
        <taxon>Eurotiomycetes</taxon>
        <taxon>Eurotiomycetidae</taxon>
        <taxon>Eurotiales</taxon>
        <taxon>Aspergillaceae</taxon>
        <taxon>Penicillium</taxon>
    </lineage>
</organism>
<dbReference type="SUPFAM" id="SSF50978">
    <property type="entry name" value="WD40 repeat-like"/>
    <property type="match status" value="1"/>
</dbReference>
<feature type="domain" description="F-box" evidence="2">
    <location>
        <begin position="1"/>
        <end position="48"/>
    </location>
</feature>
<protein>
    <recommendedName>
        <fullName evidence="2">F-box domain-containing protein</fullName>
    </recommendedName>
</protein>
<dbReference type="InterPro" id="IPR001810">
    <property type="entry name" value="F-box_dom"/>
</dbReference>
<dbReference type="InterPro" id="IPR015943">
    <property type="entry name" value="WD40/YVTN_repeat-like_dom_sf"/>
</dbReference>
<dbReference type="CDD" id="cd09917">
    <property type="entry name" value="F-box_SF"/>
    <property type="match status" value="1"/>
</dbReference>
<reference evidence="4" key="1">
    <citation type="journal article" date="2017" name="Nat. Microbiol.">
        <title>Global analysis of biosynthetic gene clusters reveals vast potential of secondary metabolite production in Penicillium species.</title>
        <authorList>
            <person name="Nielsen J.C."/>
            <person name="Grijseels S."/>
            <person name="Prigent S."/>
            <person name="Ji B."/>
            <person name="Dainat J."/>
            <person name="Nielsen K.F."/>
            <person name="Frisvad J.C."/>
            <person name="Workman M."/>
            <person name="Nielsen J."/>
        </authorList>
    </citation>
    <scope>NUCLEOTIDE SEQUENCE [LARGE SCALE GENOMIC DNA]</scope>
    <source>
        <strain evidence="4">IBT 24891</strain>
    </source>
</reference>
<comment type="caution">
    <text evidence="3">The sequence shown here is derived from an EMBL/GenBank/DDBJ whole genome shotgun (WGS) entry which is preliminary data.</text>
</comment>
<dbReference type="PROSITE" id="PS50181">
    <property type="entry name" value="FBOX"/>
    <property type="match status" value="1"/>
</dbReference>
<dbReference type="OrthoDB" id="1259151at2759"/>
<dbReference type="Gene3D" id="2.130.10.10">
    <property type="entry name" value="YVTN repeat-like/Quinoprotein amine dehydrogenase"/>
    <property type="match status" value="1"/>
</dbReference>
<evidence type="ECO:0000313" key="3">
    <source>
        <dbReference type="EMBL" id="OQE14376.1"/>
    </source>
</evidence>
<evidence type="ECO:0000313" key="4">
    <source>
        <dbReference type="Proteomes" id="UP000191285"/>
    </source>
</evidence>
<dbReference type="SUPFAM" id="SSF81383">
    <property type="entry name" value="F-box domain"/>
    <property type="match status" value="1"/>
</dbReference>
<dbReference type="EMBL" id="MLKD01000036">
    <property type="protein sequence ID" value="OQE14376.1"/>
    <property type="molecule type" value="Genomic_DNA"/>
</dbReference>
<dbReference type="AlphaFoldDB" id="A0A1V6SKA4"/>
<gene>
    <name evidence="3" type="ORF">PENSTE_c036G10063</name>
</gene>